<dbReference type="RefSeq" id="WP_173193861.1">
    <property type="nucleotide sequence ID" value="NZ_JABETK010000003.1"/>
</dbReference>
<accession>A0ABV3X0F6</accession>
<dbReference type="Proteomes" id="UP001559025">
    <property type="component" value="Unassembled WGS sequence"/>
</dbReference>
<reference evidence="1 2" key="1">
    <citation type="submission" date="2024-01" db="EMBL/GenBank/DDBJ databases">
        <title>New evidence supports the origin of RcGTA from prophage.</title>
        <authorList>
            <person name="Xu Y."/>
            <person name="Liu B."/>
            <person name="Chen F."/>
        </authorList>
    </citation>
    <scope>NUCLEOTIDE SEQUENCE [LARGE SCALE GENOMIC DNA]</scope>
    <source>
        <strain evidence="1 2">CBW1107-2</strain>
    </source>
</reference>
<dbReference type="EMBL" id="JAZHFV010000013">
    <property type="protein sequence ID" value="MEX4010431.1"/>
    <property type="molecule type" value="Genomic_DNA"/>
</dbReference>
<name>A0ABV3X0F6_9HYPH</name>
<organism evidence="1 2">
    <name type="scientific">Neoaquamicrobium sediminum</name>
    <dbReference type="NCBI Taxonomy" id="1849104"/>
    <lineage>
        <taxon>Bacteria</taxon>
        <taxon>Pseudomonadati</taxon>
        <taxon>Pseudomonadota</taxon>
        <taxon>Alphaproteobacteria</taxon>
        <taxon>Hyphomicrobiales</taxon>
        <taxon>Phyllobacteriaceae</taxon>
        <taxon>Neoaquamicrobium</taxon>
    </lineage>
</organism>
<gene>
    <name evidence="1" type="ORF">V1479_24240</name>
</gene>
<keyword evidence="2" id="KW-1185">Reference proteome</keyword>
<sequence length="54" mass="5942">MTTALSSYTTSCDVTPADTSMSGNAPISSTTKYQHNANQALRYAALQRWRTANW</sequence>
<evidence type="ECO:0000313" key="2">
    <source>
        <dbReference type="Proteomes" id="UP001559025"/>
    </source>
</evidence>
<evidence type="ECO:0000313" key="1">
    <source>
        <dbReference type="EMBL" id="MEX4010431.1"/>
    </source>
</evidence>
<proteinExistence type="predicted"/>
<comment type="caution">
    <text evidence="1">The sequence shown here is derived from an EMBL/GenBank/DDBJ whole genome shotgun (WGS) entry which is preliminary data.</text>
</comment>
<protein>
    <submittedName>
        <fullName evidence="1">Uncharacterized protein</fullName>
    </submittedName>
</protein>